<comment type="caution">
    <text evidence="1">The sequence shown here is derived from an EMBL/GenBank/DDBJ whole genome shotgun (WGS) entry which is preliminary data.</text>
</comment>
<organism evidence="1 2">
    <name type="scientific">Archangium violaceum Cb vi76</name>
    <dbReference type="NCBI Taxonomy" id="1406225"/>
    <lineage>
        <taxon>Bacteria</taxon>
        <taxon>Pseudomonadati</taxon>
        <taxon>Myxococcota</taxon>
        <taxon>Myxococcia</taxon>
        <taxon>Myxococcales</taxon>
        <taxon>Cystobacterineae</taxon>
        <taxon>Archangiaceae</taxon>
        <taxon>Archangium</taxon>
    </lineage>
</organism>
<name>A0A084ST00_9BACT</name>
<reference evidence="1 2" key="1">
    <citation type="submission" date="2014-07" db="EMBL/GenBank/DDBJ databases">
        <title>Draft Genome Sequence of Gephyronic Acid Producer, Cystobacter violaceus Strain Cb vi76.</title>
        <authorList>
            <person name="Stevens D.C."/>
            <person name="Young J."/>
            <person name="Carmichael R."/>
            <person name="Tan J."/>
            <person name="Taylor R.E."/>
        </authorList>
    </citation>
    <scope>NUCLEOTIDE SEQUENCE [LARGE SCALE GENOMIC DNA]</scope>
    <source>
        <strain evidence="1 2">Cb vi76</strain>
    </source>
</reference>
<dbReference type="AlphaFoldDB" id="A0A084ST00"/>
<protein>
    <submittedName>
        <fullName evidence="1">Uncharacterized protein</fullName>
    </submittedName>
</protein>
<proteinExistence type="predicted"/>
<gene>
    <name evidence="1" type="ORF">Q664_21015</name>
</gene>
<sequence length="98" mass="10315">MVVKATRVVAVAGMLLGVPVGVVGSMSVEPAPPRVTCEPGSRDCGALEVEETVPQSVGLESRHPCDWVETCQLPCGREGGECCHAEWNCPPDANLPRC</sequence>
<evidence type="ECO:0000313" key="2">
    <source>
        <dbReference type="Proteomes" id="UP000028547"/>
    </source>
</evidence>
<evidence type="ECO:0000313" key="1">
    <source>
        <dbReference type="EMBL" id="KFA91585.1"/>
    </source>
</evidence>
<dbReference type="EMBL" id="JPMI01000138">
    <property type="protein sequence ID" value="KFA91585.1"/>
    <property type="molecule type" value="Genomic_DNA"/>
</dbReference>
<dbReference type="Proteomes" id="UP000028547">
    <property type="component" value="Unassembled WGS sequence"/>
</dbReference>
<accession>A0A084ST00</accession>